<gene>
    <name evidence="1" type="ORF">HGP29_27890</name>
</gene>
<sequence length="232" mass="27920">MKNELLKEIEQLYITFSKYSFNPQIKGCSCCLSNTDKFTLTSKPLRELEDDDINRFAYKTMTTWGTVDDFKYYLPRILELTAQNKLTVHTFIILGKLEYSNWKNWDKSEADVIHKFLITWWTYDINNRIRSLDFELFIELNKLLKNLPLLLEKWNVEVNEKGFVNYINLIEAYFEDIIQRKDEFEEFSNEEIKLLLNWINSNKKKLEVGYLKTKNEEIRESIKLVIDILKNR</sequence>
<protein>
    <submittedName>
        <fullName evidence="1">Uncharacterized protein</fullName>
    </submittedName>
</protein>
<evidence type="ECO:0000313" key="2">
    <source>
        <dbReference type="Proteomes" id="UP000585050"/>
    </source>
</evidence>
<reference evidence="1 2" key="1">
    <citation type="submission" date="2020-04" db="EMBL/GenBank/DDBJ databases">
        <title>Flammeovirga sp. SR4, a novel species isolated from seawater.</title>
        <authorList>
            <person name="Wang X."/>
        </authorList>
    </citation>
    <scope>NUCLEOTIDE SEQUENCE [LARGE SCALE GENOMIC DNA]</scope>
    <source>
        <strain evidence="1 2">SR4</strain>
    </source>
</reference>
<dbReference type="Proteomes" id="UP000585050">
    <property type="component" value="Unassembled WGS sequence"/>
</dbReference>
<accession>A0A7X8SRI1</accession>
<organism evidence="1 2">
    <name type="scientific">Flammeovirga agarivorans</name>
    <dbReference type="NCBI Taxonomy" id="2726742"/>
    <lineage>
        <taxon>Bacteria</taxon>
        <taxon>Pseudomonadati</taxon>
        <taxon>Bacteroidota</taxon>
        <taxon>Cytophagia</taxon>
        <taxon>Cytophagales</taxon>
        <taxon>Flammeovirgaceae</taxon>
        <taxon>Flammeovirga</taxon>
    </lineage>
</organism>
<evidence type="ECO:0000313" key="1">
    <source>
        <dbReference type="EMBL" id="NLR95053.1"/>
    </source>
</evidence>
<dbReference type="RefSeq" id="WP_168885758.1">
    <property type="nucleotide sequence ID" value="NZ_JABAIL010000027.1"/>
</dbReference>
<keyword evidence="2" id="KW-1185">Reference proteome</keyword>
<dbReference type="EMBL" id="JABAIL010000027">
    <property type="protein sequence ID" value="NLR95053.1"/>
    <property type="molecule type" value="Genomic_DNA"/>
</dbReference>
<proteinExistence type="predicted"/>
<name>A0A7X8SRI1_9BACT</name>
<comment type="caution">
    <text evidence="1">The sequence shown here is derived from an EMBL/GenBank/DDBJ whole genome shotgun (WGS) entry which is preliminary data.</text>
</comment>
<dbReference type="AlphaFoldDB" id="A0A7X8SRI1"/>